<name>G8PE68_PEDCP</name>
<dbReference type="EMBL" id="CP003137">
    <property type="protein sequence ID" value="AEV95553.1"/>
    <property type="molecule type" value="Genomic_DNA"/>
</dbReference>
<dbReference type="PATRIC" id="fig|701521.8.peg.1232"/>
<dbReference type="InterPro" id="IPR029058">
    <property type="entry name" value="AB_hydrolase_fold"/>
</dbReference>
<keyword evidence="4" id="KW-1185">Reference proteome</keyword>
<evidence type="ECO:0000313" key="3">
    <source>
        <dbReference type="EMBL" id="AEV95553.1"/>
    </source>
</evidence>
<dbReference type="AlphaFoldDB" id="G8PE68"/>
<dbReference type="Gene3D" id="3.40.50.1820">
    <property type="entry name" value="alpha/beta hydrolase"/>
    <property type="match status" value="1"/>
</dbReference>
<dbReference type="GO" id="GO:0016787">
    <property type="term" value="F:hydrolase activity"/>
    <property type="evidence" value="ECO:0007669"/>
    <property type="project" value="UniProtKB-KW"/>
</dbReference>
<protein>
    <submittedName>
        <fullName evidence="3">Lipase/esterase</fullName>
    </submittedName>
</protein>
<dbReference type="RefSeq" id="WP_014215747.1">
    <property type="nucleotide sequence ID" value="NC_016605.1"/>
</dbReference>
<dbReference type="SUPFAM" id="SSF53474">
    <property type="entry name" value="alpha/beta-Hydrolases"/>
    <property type="match status" value="1"/>
</dbReference>
<dbReference type="Proteomes" id="UP000005444">
    <property type="component" value="Chromosome"/>
</dbReference>
<accession>G8PE68</accession>
<dbReference type="InterPro" id="IPR049492">
    <property type="entry name" value="BD-FAE-like_dom"/>
</dbReference>
<keyword evidence="1" id="KW-0378">Hydrolase</keyword>
<dbReference type="InterPro" id="IPR050300">
    <property type="entry name" value="GDXG_lipolytic_enzyme"/>
</dbReference>
<dbReference type="HOGENOM" id="CLU_012494_5_2_9"/>
<dbReference type="PANTHER" id="PTHR48081">
    <property type="entry name" value="AB HYDROLASE SUPERFAMILY PROTEIN C4A8.06C"/>
    <property type="match status" value="1"/>
</dbReference>
<dbReference type="KEGG" id="pce:PECL_1327"/>
<feature type="domain" description="BD-FAE-like" evidence="2">
    <location>
        <begin position="30"/>
        <end position="212"/>
    </location>
</feature>
<sequence length="265" mass="29401">MQVNTITLSSNSSATLTSYLQETDATGKIKNRPLLIFVPGGSYTHIPTEQSETVALRFIAAGFQVAILRYSFIGEKEPLFPNPIIELAQSVVYAKSHSNDWNIDPSKIILMGFSVGGHIVSNYNNYWNSEWLSQKVDSTHDQLKVAATILGYPVISPFLGFPDSATLVKWTNEPERYAADQNVTASNVPSFIWTTQDDQLVPSKNSLKYYQALVNAGVTTEIHIFSHGPHGMALANKLTARNDDMINSRIAKWPALALNWIDEIL</sequence>
<reference evidence="3 4" key="1">
    <citation type="journal article" date="2012" name="J. Bacteriol.">
        <title>Complete Genome Sequence of the Beer Spoilage Organism Pediococcus claussenii ATCC BAA-344T.</title>
        <authorList>
            <person name="Pittet V."/>
            <person name="Abegunde T."/>
            <person name="Marfleet T."/>
            <person name="Haakensen M."/>
            <person name="Morrow K."/>
            <person name="Jayaprakash T."/>
            <person name="Schroeder K."/>
            <person name="Trost B."/>
            <person name="Byrns S."/>
            <person name="Bergsveinson J."/>
            <person name="Kusalik A."/>
            <person name="Ziola B."/>
        </authorList>
    </citation>
    <scope>NUCLEOTIDE SEQUENCE [LARGE SCALE GENOMIC DNA]</scope>
    <source>
        <strain evidence="3 4">ATCC BAA-344</strain>
    </source>
</reference>
<dbReference type="PANTHER" id="PTHR48081:SF6">
    <property type="entry name" value="PEPTIDASE S9 PROLYL OLIGOPEPTIDASE CATALYTIC DOMAIN-CONTAINING PROTEIN"/>
    <property type="match status" value="1"/>
</dbReference>
<dbReference type="STRING" id="701521.PECL_1327"/>
<proteinExistence type="predicted"/>
<evidence type="ECO:0000313" key="4">
    <source>
        <dbReference type="Proteomes" id="UP000005444"/>
    </source>
</evidence>
<dbReference type="Pfam" id="PF20434">
    <property type="entry name" value="BD-FAE"/>
    <property type="match status" value="1"/>
</dbReference>
<organism evidence="3 4">
    <name type="scientific">Pediococcus claussenii (strain ATCC BAA-344 / DSM 14800 / JCM 18046 / KCTC 3811 / LMG 21948 / P06)</name>
    <dbReference type="NCBI Taxonomy" id="701521"/>
    <lineage>
        <taxon>Bacteria</taxon>
        <taxon>Bacillati</taxon>
        <taxon>Bacillota</taxon>
        <taxon>Bacilli</taxon>
        <taxon>Lactobacillales</taxon>
        <taxon>Lactobacillaceae</taxon>
        <taxon>Pediococcus</taxon>
    </lineage>
</organism>
<evidence type="ECO:0000256" key="1">
    <source>
        <dbReference type="ARBA" id="ARBA00022801"/>
    </source>
</evidence>
<gene>
    <name evidence="3" type="ordered locus">PECL_1327</name>
</gene>
<dbReference type="eggNOG" id="COG0657">
    <property type="taxonomic scope" value="Bacteria"/>
</dbReference>
<evidence type="ECO:0000259" key="2">
    <source>
        <dbReference type="Pfam" id="PF20434"/>
    </source>
</evidence>